<dbReference type="InterPro" id="IPR026612">
    <property type="entry name" value="STRA6-like"/>
</dbReference>
<gene>
    <name evidence="1" type="ORF">MCOR_51127</name>
</gene>
<dbReference type="Pfam" id="PF14752">
    <property type="entry name" value="RBP_receptor"/>
    <property type="match status" value="1"/>
</dbReference>
<dbReference type="Proteomes" id="UP000507470">
    <property type="component" value="Unassembled WGS sequence"/>
</dbReference>
<sequence>MNKVPETFLTPLKAILPVFIAKYLFEYFKTVLIDRRHLQDHKVKKNNSEDYQHVLALKNSEYNQKDLRNGYKKEFIPLSPGKRRLRRDKGYAAYVGLIMFELRHRNPLLLAFCDELLTSQKNKSTDISLQAPHENLEYQRSVSDSLKRQKQTFLRNKWYKAFTVVNNPSLRQTNKPKLLRGFSENPDVDITPSFNVSEA</sequence>
<organism evidence="1 2">
    <name type="scientific">Mytilus coruscus</name>
    <name type="common">Sea mussel</name>
    <dbReference type="NCBI Taxonomy" id="42192"/>
    <lineage>
        <taxon>Eukaryota</taxon>
        <taxon>Metazoa</taxon>
        <taxon>Spiralia</taxon>
        <taxon>Lophotrochozoa</taxon>
        <taxon>Mollusca</taxon>
        <taxon>Bivalvia</taxon>
        <taxon>Autobranchia</taxon>
        <taxon>Pteriomorphia</taxon>
        <taxon>Mytilida</taxon>
        <taxon>Mytiloidea</taxon>
        <taxon>Mytilidae</taxon>
        <taxon>Mytilinae</taxon>
        <taxon>Mytilus</taxon>
    </lineage>
</organism>
<keyword evidence="2" id="KW-1185">Reference proteome</keyword>
<evidence type="ECO:0000313" key="2">
    <source>
        <dbReference type="Proteomes" id="UP000507470"/>
    </source>
</evidence>
<proteinExistence type="predicted"/>
<dbReference type="OrthoDB" id="2376984at2759"/>
<name>A0A6J8EDX3_MYTCO</name>
<dbReference type="GO" id="GO:0038023">
    <property type="term" value="F:signaling receptor activity"/>
    <property type="evidence" value="ECO:0007669"/>
    <property type="project" value="InterPro"/>
</dbReference>
<dbReference type="AlphaFoldDB" id="A0A6J8EDX3"/>
<evidence type="ECO:0000313" key="1">
    <source>
        <dbReference type="EMBL" id="CAC5418710.1"/>
    </source>
</evidence>
<accession>A0A6J8EDX3</accession>
<dbReference type="EMBL" id="CACVKT020008939">
    <property type="protein sequence ID" value="CAC5418710.1"/>
    <property type="molecule type" value="Genomic_DNA"/>
</dbReference>
<reference evidence="1 2" key="1">
    <citation type="submission" date="2020-06" db="EMBL/GenBank/DDBJ databases">
        <authorList>
            <person name="Li R."/>
            <person name="Bekaert M."/>
        </authorList>
    </citation>
    <scope>NUCLEOTIDE SEQUENCE [LARGE SCALE GENOMIC DNA]</scope>
    <source>
        <strain evidence="2">wild</strain>
    </source>
</reference>
<dbReference type="GO" id="GO:0034632">
    <property type="term" value="F:retinol transmembrane transporter activity"/>
    <property type="evidence" value="ECO:0007669"/>
    <property type="project" value="InterPro"/>
</dbReference>
<protein>
    <submittedName>
        <fullName evidence="1">STRA6</fullName>
    </submittedName>
</protein>